<evidence type="ECO:0000256" key="5">
    <source>
        <dbReference type="ARBA" id="ARBA00023136"/>
    </source>
</evidence>
<comment type="subcellular location">
    <subcellularLocation>
        <location evidence="1">Cell membrane</location>
        <topology evidence="1">Multi-pass membrane protein</topology>
    </subcellularLocation>
</comment>
<dbReference type="GO" id="GO:0005886">
    <property type="term" value="C:plasma membrane"/>
    <property type="evidence" value="ECO:0007669"/>
    <property type="project" value="UniProtKB-SubCell"/>
</dbReference>
<dbReference type="Pfam" id="PF12704">
    <property type="entry name" value="MacB_PCD"/>
    <property type="match status" value="1"/>
</dbReference>
<feature type="transmembrane region" description="Helical" evidence="6">
    <location>
        <begin position="750"/>
        <end position="769"/>
    </location>
</feature>
<feature type="domain" description="ABC3 transporter permease C-terminal" evidence="7">
    <location>
        <begin position="657"/>
        <end position="773"/>
    </location>
</feature>
<evidence type="ECO:0000259" key="8">
    <source>
        <dbReference type="Pfam" id="PF12704"/>
    </source>
</evidence>
<comment type="caution">
    <text evidence="9">The sequence shown here is derived from an EMBL/GenBank/DDBJ whole genome shotgun (WGS) entry which is preliminary data.</text>
</comment>
<evidence type="ECO:0000256" key="2">
    <source>
        <dbReference type="ARBA" id="ARBA00022475"/>
    </source>
</evidence>
<dbReference type="HOGENOM" id="CLU_019968_0_0_9"/>
<dbReference type="eggNOG" id="COG0577">
    <property type="taxonomic scope" value="Bacteria"/>
</dbReference>
<protein>
    <submittedName>
        <fullName evidence="9">Efflux ABC transporter, permease protein</fullName>
    </submittedName>
</protein>
<keyword evidence="5 6" id="KW-0472">Membrane</keyword>
<evidence type="ECO:0000256" key="1">
    <source>
        <dbReference type="ARBA" id="ARBA00004651"/>
    </source>
</evidence>
<dbReference type="InterPro" id="IPR038766">
    <property type="entry name" value="Membrane_comp_ABC_pdt"/>
</dbReference>
<feature type="domain" description="MacB-like periplasmic core" evidence="8">
    <location>
        <begin position="466"/>
        <end position="582"/>
    </location>
</feature>
<dbReference type="PANTHER" id="PTHR30287:SF2">
    <property type="entry name" value="BLL1001 PROTEIN"/>
    <property type="match status" value="1"/>
</dbReference>
<reference evidence="9 10" key="2">
    <citation type="submission" date="2009-02" db="EMBL/GenBank/DDBJ databases">
        <title>Draft genome sequence of Clostridium methylpentosum (DSM 5476).</title>
        <authorList>
            <person name="Sudarsanam P."/>
            <person name="Ley R."/>
            <person name="Guruge J."/>
            <person name="Turnbaugh P.J."/>
            <person name="Mahowald M."/>
            <person name="Liep D."/>
            <person name="Gordon J."/>
        </authorList>
    </citation>
    <scope>NUCLEOTIDE SEQUENCE [LARGE SCALE GENOMIC DNA]</scope>
    <source>
        <strain evidence="9 10">DSM 5476</strain>
    </source>
</reference>
<dbReference type="Pfam" id="PF02687">
    <property type="entry name" value="FtsX"/>
    <property type="match status" value="2"/>
</dbReference>
<feature type="transmembrane region" description="Helical" evidence="6">
    <location>
        <begin position="656"/>
        <end position="679"/>
    </location>
</feature>
<dbReference type="InterPro" id="IPR025857">
    <property type="entry name" value="MacB_PCD"/>
</dbReference>
<dbReference type="PANTHER" id="PTHR30287">
    <property type="entry name" value="MEMBRANE COMPONENT OF PREDICTED ABC SUPERFAMILY METABOLITE UPTAKE TRANSPORTER"/>
    <property type="match status" value="1"/>
</dbReference>
<evidence type="ECO:0000256" key="4">
    <source>
        <dbReference type="ARBA" id="ARBA00022989"/>
    </source>
</evidence>
<evidence type="ECO:0000313" key="9">
    <source>
        <dbReference type="EMBL" id="EEG30505.1"/>
    </source>
</evidence>
<feature type="transmembrane region" description="Helical" evidence="6">
    <location>
        <begin position="268"/>
        <end position="288"/>
    </location>
</feature>
<proteinExistence type="predicted"/>
<keyword evidence="4 6" id="KW-1133">Transmembrane helix</keyword>
<name>C0EDB9_9FIRM</name>
<evidence type="ECO:0000256" key="6">
    <source>
        <dbReference type="SAM" id="Phobius"/>
    </source>
</evidence>
<evidence type="ECO:0000259" key="7">
    <source>
        <dbReference type="Pfam" id="PF02687"/>
    </source>
</evidence>
<dbReference type="AlphaFoldDB" id="C0EDB9"/>
<reference evidence="9 10" key="1">
    <citation type="submission" date="2009-01" db="EMBL/GenBank/DDBJ databases">
        <authorList>
            <person name="Fulton L."/>
            <person name="Clifton S."/>
            <person name="Fulton B."/>
            <person name="Xu J."/>
            <person name="Minx P."/>
            <person name="Pepin K.H."/>
            <person name="Johnson M."/>
            <person name="Bhonagiri V."/>
            <person name="Nash W.E."/>
            <person name="Mardis E.R."/>
            <person name="Wilson R.K."/>
        </authorList>
    </citation>
    <scope>NUCLEOTIDE SEQUENCE [LARGE SCALE GENOMIC DNA]</scope>
    <source>
        <strain evidence="9 10">DSM 5476</strain>
    </source>
</reference>
<sequence length="783" mass="85219">MEIKTLWRANSKRHKGSILGVFSLLILVSVSLATVLSVWSNSSRFVTDEMNRLGFGEMTAWVSGLSQPDELAEEITSLEDVERVGVQSLIYSEYEIGEQTSDSEGQLITYDPQVYPYQIFTDDLSGHQEGNAQIAPGEIYVSPSLSSMFGVQIGDAITFPIGRNGADKSFVVKGWFEDPFMGSSMIGMKSFLISEQDYNEIAEMISDSGHNALARTGYMLHILKAEDSALSTAQLNASLNQNTSLASFAEFTHSRAALSGFMLTLQNVFTGLLLAFVVILLLVSLVVLSHSIGSTIEQDYRDMGILKTMGFTVRKLRILQLLQYLTGILSGVAVGVLVSIPVSALVSHMTVTTTGLLIPTALPAGLCLVVFLMILCLLCGFIWLKTGKIKSIAPYQAIRGGAEQAAKEIGNTLPIRKRGLGFWLAMRQLLTGKKRYVSACLVAMLLVFFASLLGRINVWLGPNGEGLMEAFHPADLHMAVQPMGETGIEDVEQTIEQYTSIADQYMLGMPSVSVNGIDYTANVITDSQRFHLLQGRTCQNPNEVVLTEFVASDLGVRVGDTITVAASLGSAEYRVTGIYQCANDMGANIGMNREGYDQIGEESPTMWCTHYFLADPELQPQIMQALEDTYGGDVYLHENSWPGLYGILSAMQLMMIFLYGIVAVFVLIVTLLTAGKLLFAEQKDLGIYQALGFSSGQLRFSFALRFGLASLLGSVLGTALSAALTDPLVAFFMRMQGISNFSSQPGVESVLLPATAVVVLFSAFAWMAADRIKKVRLSALLTE</sequence>
<dbReference type="STRING" id="537013.CLOSTMETH_01846"/>
<keyword evidence="10" id="KW-1185">Reference proteome</keyword>
<feature type="domain" description="ABC3 transporter permease C-terminal" evidence="7">
    <location>
        <begin position="275"/>
        <end position="392"/>
    </location>
</feature>
<feature type="transmembrane region" description="Helical" evidence="6">
    <location>
        <begin position="436"/>
        <end position="458"/>
    </location>
</feature>
<accession>C0EDB9</accession>
<feature type="transmembrane region" description="Helical" evidence="6">
    <location>
        <begin position="362"/>
        <end position="384"/>
    </location>
</feature>
<evidence type="ECO:0000256" key="3">
    <source>
        <dbReference type="ARBA" id="ARBA00022692"/>
    </source>
</evidence>
<gene>
    <name evidence="9" type="ORF">CLOSTMETH_01846</name>
</gene>
<feature type="transmembrane region" description="Helical" evidence="6">
    <location>
        <begin position="700"/>
        <end position="724"/>
    </location>
</feature>
<evidence type="ECO:0000313" key="10">
    <source>
        <dbReference type="Proteomes" id="UP000003340"/>
    </source>
</evidence>
<dbReference type="InterPro" id="IPR003838">
    <property type="entry name" value="ABC3_permease_C"/>
</dbReference>
<feature type="transmembrane region" description="Helical" evidence="6">
    <location>
        <begin position="321"/>
        <end position="342"/>
    </location>
</feature>
<dbReference type="Proteomes" id="UP000003340">
    <property type="component" value="Unassembled WGS sequence"/>
</dbReference>
<keyword evidence="2" id="KW-1003">Cell membrane</keyword>
<organism evidence="9 10">
    <name type="scientific">[Clostridium] methylpentosum DSM 5476</name>
    <dbReference type="NCBI Taxonomy" id="537013"/>
    <lineage>
        <taxon>Bacteria</taxon>
        <taxon>Bacillati</taxon>
        <taxon>Bacillota</taxon>
        <taxon>Clostridia</taxon>
        <taxon>Eubacteriales</taxon>
        <taxon>Oscillospiraceae</taxon>
        <taxon>Oscillospiraceae incertae sedis</taxon>
    </lineage>
</organism>
<keyword evidence="3 6" id="KW-0812">Transmembrane</keyword>
<dbReference type="EMBL" id="ACEC01000061">
    <property type="protein sequence ID" value="EEG30505.1"/>
    <property type="molecule type" value="Genomic_DNA"/>
</dbReference>